<keyword evidence="7 12" id="KW-0456">Lyase</keyword>
<dbReference type="CDD" id="cd04905">
    <property type="entry name" value="ACT_CM-PDT"/>
    <property type="match status" value="1"/>
</dbReference>
<evidence type="ECO:0000256" key="5">
    <source>
        <dbReference type="ARBA" id="ARBA00023141"/>
    </source>
</evidence>
<dbReference type="Pfam" id="PF00800">
    <property type="entry name" value="PDT"/>
    <property type="match status" value="1"/>
</dbReference>
<evidence type="ECO:0000313" key="12">
    <source>
        <dbReference type="EMBL" id="WOC12090.1"/>
    </source>
</evidence>
<dbReference type="GO" id="GO:0005737">
    <property type="term" value="C:cytoplasm"/>
    <property type="evidence" value="ECO:0007669"/>
    <property type="project" value="TreeGrafter"/>
</dbReference>
<dbReference type="PANTHER" id="PTHR21022:SF19">
    <property type="entry name" value="PREPHENATE DEHYDRATASE-RELATED"/>
    <property type="match status" value="1"/>
</dbReference>
<feature type="domain" description="Prephenate dehydratase" evidence="10">
    <location>
        <begin position="23"/>
        <end position="205"/>
    </location>
</feature>
<evidence type="ECO:0000259" key="11">
    <source>
        <dbReference type="Pfam" id="PF01842"/>
    </source>
</evidence>
<dbReference type="Pfam" id="PF01842">
    <property type="entry name" value="ACT"/>
    <property type="match status" value="1"/>
</dbReference>
<dbReference type="EC" id="4.2.1.51" evidence="2"/>
<dbReference type="InterPro" id="IPR018528">
    <property type="entry name" value="Preph_deHydtase_CS"/>
</dbReference>
<dbReference type="InterPro" id="IPR008242">
    <property type="entry name" value="Chor_mutase/pphenate_deHydtase"/>
</dbReference>
<dbReference type="Gene3D" id="3.40.190.10">
    <property type="entry name" value="Periplasmic binding protein-like II"/>
    <property type="match status" value="2"/>
</dbReference>
<accession>A0AA97CTD2</accession>
<evidence type="ECO:0000256" key="2">
    <source>
        <dbReference type="ARBA" id="ARBA00013147"/>
    </source>
</evidence>
<evidence type="ECO:0000256" key="9">
    <source>
        <dbReference type="PIRSR" id="PIRSR001500-2"/>
    </source>
</evidence>
<organism evidence="12">
    <name type="scientific">Gordonia sp. MP11Mi</name>
    <dbReference type="NCBI Taxonomy" id="3022769"/>
    <lineage>
        <taxon>Bacteria</taxon>
        <taxon>Bacillati</taxon>
        <taxon>Actinomycetota</taxon>
        <taxon>Actinomycetes</taxon>
        <taxon>Mycobacteriales</taxon>
        <taxon>Gordoniaceae</taxon>
        <taxon>Gordonia</taxon>
    </lineage>
</organism>
<feature type="site" description="Essential for prephenate dehydratase activity" evidence="9">
    <location>
        <position position="199"/>
    </location>
</feature>
<dbReference type="AlphaFoldDB" id="A0AA97CTD2"/>
<evidence type="ECO:0000256" key="4">
    <source>
        <dbReference type="ARBA" id="ARBA00022605"/>
    </source>
</evidence>
<keyword evidence="4" id="KW-0028">Amino-acid biosynthesis</keyword>
<dbReference type="Gene3D" id="3.30.70.260">
    <property type="match status" value="1"/>
</dbReference>
<dbReference type="FunFam" id="3.30.70.260:FF:000012">
    <property type="entry name" value="Prephenate dehydratase"/>
    <property type="match status" value="1"/>
</dbReference>
<reference evidence="12" key="1">
    <citation type="submission" date="2023-06" db="EMBL/GenBank/DDBJ databases">
        <title>Gordonia sp. nov. and Pseudochrobactrum sp. nov., two species isolated from the burying beetle Nicrophorus vespilloides.</title>
        <authorList>
            <person name="Poehlein A."/>
            <person name="Guzman J."/>
            <person name="Daniel R."/>
            <person name="Vilcinskas A."/>
        </authorList>
    </citation>
    <scope>NUCLEOTIDE SEQUENCE</scope>
    <source>
        <strain evidence="12">MP11Mi</strain>
    </source>
</reference>
<gene>
    <name evidence="12" type="primary">pheA</name>
    <name evidence="12" type="ORF">MP11Mi_11720</name>
</gene>
<dbReference type="NCBIfam" id="NF008865">
    <property type="entry name" value="PRK11898.1"/>
    <property type="match status" value="1"/>
</dbReference>
<evidence type="ECO:0000256" key="3">
    <source>
        <dbReference type="ARBA" id="ARBA00021872"/>
    </source>
</evidence>
<dbReference type="SUPFAM" id="SSF53850">
    <property type="entry name" value="Periplasmic binding protein-like II"/>
    <property type="match status" value="1"/>
</dbReference>
<dbReference type="InterPro" id="IPR002912">
    <property type="entry name" value="ACT_dom"/>
</dbReference>
<dbReference type="GO" id="GO:0004664">
    <property type="term" value="F:prephenate dehydratase activity"/>
    <property type="evidence" value="ECO:0007669"/>
    <property type="project" value="UniProtKB-EC"/>
</dbReference>
<dbReference type="EMBL" id="CP128986">
    <property type="protein sequence ID" value="WOC12090.1"/>
    <property type="molecule type" value="Genomic_DNA"/>
</dbReference>
<dbReference type="PROSITE" id="PS00858">
    <property type="entry name" value="PREPHENATE_DEHYDR_2"/>
    <property type="match status" value="1"/>
</dbReference>
<dbReference type="InterPro" id="IPR001086">
    <property type="entry name" value="Preph_deHydtase"/>
</dbReference>
<keyword evidence="6" id="KW-0584">Phenylalanine biosynthesis</keyword>
<name>A0AA97CTD2_9ACTN</name>
<feature type="domain" description="ACT" evidence="11">
    <location>
        <begin position="220"/>
        <end position="285"/>
    </location>
</feature>
<proteinExistence type="predicted"/>
<evidence type="ECO:0000256" key="6">
    <source>
        <dbReference type="ARBA" id="ARBA00023222"/>
    </source>
</evidence>
<comment type="pathway">
    <text evidence="1">Amino-acid biosynthesis; L-phenylalanine biosynthesis; phenylpyruvate from prephenate: step 1/1.</text>
</comment>
<dbReference type="SUPFAM" id="SSF55021">
    <property type="entry name" value="ACT-like"/>
    <property type="match status" value="1"/>
</dbReference>
<comment type="catalytic activity">
    <reaction evidence="8">
        <text>prephenate + H(+) = 3-phenylpyruvate + CO2 + H2O</text>
        <dbReference type="Rhea" id="RHEA:21648"/>
        <dbReference type="ChEBI" id="CHEBI:15377"/>
        <dbReference type="ChEBI" id="CHEBI:15378"/>
        <dbReference type="ChEBI" id="CHEBI:16526"/>
        <dbReference type="ChEBI" id="CHEBI:18005"/>
        <dbReference type="ChEBI" id="CHEBI:29934"/>
        <dbReference type="EC" id="4.2.1.51"/>
    </reaction>
</comment>
<dbReference type="GO" id="GO:0009094">
    <property type="term" value="P:L-phenylalanine biosynthetic process"/>
    <property type="evidence" value="ECO:0007669"/>
    <property type="project" value="UniProtKB-KW"/>
</dbReference>
<keyword evidence="5" id="KW-0057">Aromatic amino acid biosynthesis</keyword>
<evidence type="ECO:0000256" key="1">
    <source>
        <dbReference type="ARBA" id="ARBA00004741"/>
    </source>
</evidence>
<evidence type="ECO:0000259" key="10">
    <source>
        <dbReference type="Pfam" id="PF00800"/>
    </source>
</evidence>
<dbReference type="InterPro" id="IPR045865">
    <property type="entry name" value="ACT-like_dom_sf"/>
</dbReference>
<dbReference type="PIRSF" id="PIRSF001500">
    <property type="entry name" value="Chor_mut_pdt_Ppr"/>
    <property type="match status" value="1"/>
</dbReference>
<evidence type="ECO:0000256" key="7">
    <source>
        <dbReference type="ARBA" id="ARBA00023239"/>
    </source>
</evidence>
<sequence>MLRFTASTRVRTLDYCGDVPVFAYFGPAGTFTEMALDAILAARSDADSADKRALGSPLAVIAAVRAGEADFGCVPIESSLEGAVPATMDALVPHDGQTRVQAYAEVALDIAFRVAAREPIADDAVTTIAAYPVASAQVRRSVAEKFPNAEFVIATSNAGAAADVEAGRADAAVTTAAAAALHDLVTLADGVADADDAVTRFLLLGPPGPPPPPTGADRTSVILDLPNTPGSLVSAMNEFAMRGIDLTRIESRPRGAGAPGQYRFYLDACGHVNDAAIGEALRALHRAAENVIYLGSWPKDRGAAAEPPDHRESHEWFANLLQGDH</sequence>
<dbReference type="PANTHER" id="PTHR21022">
    <property type="entry name" value="PREPHENATE DEHYDRATASE P PROTEIN"/>
    <property type="match status" value="1"/>
</dbReference>
<protein>
    <recommendedName>
        <fullName evidence="3">Prephenate dehydratase</fullName>
        <ecNumber evidence="2">4.2.1.51</ecNumber>
    </recommendedName>
</protein>
<evidence type="ECO:0000256" key="8">
    <source>
        <dbReference type="ARBA" id="ARBA00047848"/>
    </source>
</evidence>